<dbReference type="PANTHER" id="PTHR33868:SF10">
    <property type="entry name" value="OS08G0483100 PROTEIN"/>
    <property type="match status" value="1"/>
</dbReference>
<dbReference type="STRING" id="218851.A0A2G5E8I5"/>
<gene>
    <name evidence="2" type="ORF">AQUCO_01000117v1</name>
</gene>
<dbReference type="Proteomes" id="UP000230069">
    <property type="component" value="Unassembled WGS sequence"/>
</dbReference>
<keyword evidence="3" id="KW-1185">Reference proteome</keyword>
<keyword evidence="1" id="KW-0472">Membrane</keyword>
<organism evidence="2 3">
    <name type="scientific">Aquilegia coerulea</name>
    <name type="common">Rocky mountain columbine</name>
    <dbReference type="NCBI Taxonomy" id="218851"/>
    <lineage>
        <taxon>Eukaryota</taxon>
        <taxon>Viridiplantae</taxon>
        <taxon>Streptophyta</taxon>
        <taxon>Embryophyta</taxon>
        <taxon>Tracheophyta</taxon>
        <taxon>Spermatophyta</taxon>
        <taxon>Magnoliopsida</taxon>
        <taxon>Ranunculales</taxon>
        <taxon>Ranunculaceae</taxon>
        <taxon>Thalictroideae</taxon>
        <taxon>Aquilegia</taxon>
    </lineage>
</organism>
<sequence>MDPSSTLAGWISDSYSYGERNSSKGSSKAVCCDEWCFSFNSKDCCKQNCLNHKCYMTEQEVMIMGAVEVSNKSHSQLYSCPNLMQNCDLPPPVKIFTGVDKNVLNSIRPKHIISNISREGENRELPAGKNTDESDKLELMKALQLSQSRARTAEKKASFLTAERDRLSSLLLSDSLRLFAHRQWVKLLQFEVSQLQSQKQKKAQDLCSSCSNRHEINKGSSEADNGENVGSLGWCMTLALCLGIASVGVAVGYRYLF</sequence>
<evidence type="ECO:0000313" key="2">
    <source>
        <dbReference type="EMBL" id="PIA52011.1"/>
    </source>
</evidence>
<keyword evidence="1" id="KW-0812">Transmembrane</keyword>
<keyword evidence="1" id="KW-1133">Transmembrane helix</keyword>
<dbReference type="EMBL" id="KZ305027">
    <property type="protein sequence ID" value="PIA52011.1"/>
    <property type="molecule type" value="Genomic_DNA"/>
</dbReference>
<accession>A0A2G5E8I5</accession>
<proteinExistence type="predicted"/>
<dbReference type="AlphaFoldDB" id="A0A2G5E8I5"/>
<evidence type="ECO:0000313" key="3">
    <source>
        <dbReference type="Proteomes" id="UP000230069"/>
    </source>
</evidence>
<name>A0A2G5E8I5_AQUCA</name>
<dbReference type="InParanoid" id="A0A2G5E8I5"/>
<feature type="transmembrane region" description="Helical" evidence="1">
    <location>
        <begin position="231"/>
        <end position="256"/>
    </location>
</feature>
<dbReference type="PANTHER" id="PTHR33868">
    <property type="entry name" value="EXPRESSED PROTEIN"/>
    <property type="match status" value="1"/>
</dbReference>
<reference evidence="2 3" key="1">
    <citation type="submission" date="2017-09" db="EMBL/GenBank/DDBJ databases">
        <title>WGS assembly of Aquilegia coerulea Goldsmith.</title>
        <authorList>
            <person name="Hodges S."/>
            <person name="Kramer E."/>
            <person name="Nordborg M."/>
            <person name="Tomkins J."/>
            <person name="Borevitz J."/>
            <person name="Derieg N."/>
            <person name="Yan J."/>
            <person name="Mihaltcheva S."/>
            <person name="Hayes R.D."/>
            <person name="Rokhsar D."/>
        </authorList>
    </citation>
    <scope>NUCLEOTIDE SEQUENCE [LARGE SCALE GENOMIC DNA]</scope>
    <source>
        <strain evidence="3">cv. Goldsmith</strain>
    </source>
</reference>
<evidence type="ECO:0000256" key="1">
    <source>
        <dbReference type="SAM" id="Phobius"/>
    </source>
</evidence>
<dbReference type="OrthoDB" id="1673621at2759"/>
<protein>
    <submittedName>
        <fullName evidence="2">Uncharacterized protein</fullName>
    </submittedName>
</protein>